<keyword evidence="1" id="KW-1133">Transmembrane helix</keyword>
<proteinExistence type="predicted"/>
<dbReference type="RefSeq" id="WP_152378640.1">
    <property type="nucleotide sequence ID" value="NZ_CP045297.1"/>
</dbReference>
<accession>A0ABU0L6H5</accession>
<protein>
    <submittedName>
        <fullName evidence="2">Uncharacterized protein</fullName>
    </submittedName>
</protein>
<sequence length="154" mass="16493">MARSREYAATVTVSRNELVKMSIAQDEVIRNGGFDSGRTDVAALIAGLSGIGATILGLMFIASTPVGIATGIASLASSLLGAGTGSRVNDYLQDGVNGMNRIVNTIIDNDLQYDLYQIKFPFLEYTLQDDTVIRFITGNGVILKAHSENGWEVF</sequence>
<keyword evidence="1" id="KW-0812">Transmembrane</keyword>
<gene>
    <name evidence="2" type="ORF">QOZ95_005093</name>
</gene>
<evidence type="ECO:0000313" key="2">
    <source>
        <dbReference type="EMBL" id="MDQ0496893.1"/>
    </source>
</evidence>
<name>A0ABU0L6H5_9BACL</name>
<reference evidence="2 3" key="1">
    <citation type="submission" date="2023-07" db="EMBL/GenBank/DDBJ databases">
        <title>Genomic Encyclopedia of Type Strains, Phase IV (KMG-IV): sequencing the most valuable type-strain genomes for metagenomic binning, comparative biology and taxonomic classification.</title>
        <authorList>
            <person name="Goeker M."/>
        </authorList>
    </citation>
    <scope>NUCLEOTIDE SEQUENCE [LARGE SCALE GENOMIC DNA]</scope>
    <source>
        <strain evidence="2 3">DSM 14914</strain>
    </source>
</reference>
<dbReference type="Proteomes" id="UP001242811">
    <property type="component" value="Unassembled WGS sequence"/>
</dbReference>
<comment type="caution">
    <text evidence="2">The sequence shown here is derived from an EMBL/GenBank/DDBJ whole genome shotgun (WGS) entry which is preliminary data.</text>
</comment>
<organism evidence="2 3">
    <name type="scientific">Paenibacillus brasilensis</name>
    <dbReference type="NCBI Taxonomy" id="128574"/>
    <lineage>
        <taxon>Bacteria</taxon>
        <taxon>Bacillati</taxon>
        <taxon>Bacillota</taxon>
        <taxon>Bacilli</taxon>
        <taxon>Bacillales</taxon>
        <taxon>Paenibacillaceae</taxon>
        <taxon>Paenibacillus</taxon>
    </lineage>
</organism>
<feature type="transmembrane region" description="Helical" evidence="1">
    <location>
        <begin position="41"/>
        <end position="62"/>
    </location>
</feature>
<evidence type="ECO:0000313" key="3">
    <source>
        <dbReference type="Proteomes" id="UP001242811"/>
    </source>
</evidence>
<keyword evidence="3" id="KW-1185">Reference proteome</keyword>
<evidence type="ECO:0000256" key="1">
    <source>
        <dbReference type="SAM" id="Phobius"/>
    </source>
</evidence>
<dbReference type="EMBL" id="JAUSWA010000046">
    <property type="protein sequence ID" value="MDQ0496893.1"/>
    <property type="molecule type" value="Genomic_DNA"/>
</dbReference>
<keyword evidence="1" id="KW-0472">Membrane</keyword>